<dbReference type="Proteomes" id="UP001209540">
    <property type="component" value="Unassembled WGS sequence"/>
</dbReference>
<dbReference type="EMBL" id="JAIXMP010000012">
    <property type="protein sequence ID" value="KAI9264386.1"/>
    <property type="molecule type" value="Genomic_DNA"/>
</dbReference>
<evidence type="ECO:0000256" key="1">
    <source>
        <dbReference type="SAM" id="MobiDB-lite"/>
    </source>
</evidence>
<gene>
    <name evidence="2" type="ORF">BDA99DRAFT_537095</name>
</gene>
<dbReference type="AlphaFoldDB" id="A0AAD5PGB4"/>
<comment type="caution">
    <text evidence="2">The sequence shown here is derived from an EMBL/GenBank/DDBJ whole genome shotgun (WGS) entry which is preliminary data.</text>
</comment>
<name>A0AAD5PGB4_9FUNG</name>
<sequence length="383" mass="42807">MYNTSLSPPPSSSSSSSSSSSVSTCCKNNQHEQEYPSTADCCTQVINEALKRNASITDNLSIAGSSKKRNNVEKCNDVEQQHNRCVMHSDNQEDIAMKSSLYCSDNGDDTSTTSLHIDMHNSIVHHDNYSSPNSSTAPFCRCHVQQHPTTSRDIETATCQSSTHFSPHNYQSSIRTEGKYKKTQHLVKDCNHEDSSILFSSTTTTANGGCHHQQCQHLNGRRHAIPHQQPANGDTISGFISNASAVQAHFNNNNNNSTMQPNLASSVTLEERYYDSQLDDMSVSDGRSTLSSSSSSSTTTASSNYQDVGYQECPEHDHYLLRRILHQYSPLSFDKDEESSKADWKTVHEVIYRIKQRDDPNRPRIIRLESAQYSCPECFRGFQ</sequence>
<reference evidence="2" key="2">
    <citation type="submission" date="2023-02" db="EMBL/GenBank/DDBJ databases">
        <authorList>
            <consortium name="DOE Joint Genome Institute"/>
            <person name="Mondo S.J."/>
            <person name="Chang Y."/>
            <person name="Wang Y."/>
            <person name="Ahrendt S."/>
            <person name="Andreopoulos W."/>
            <person name="Barry K."/>
            <person name="Beard J."/>
            <person name="Benny G.L."/>
            <person name="Blankenship S."/>
            <person name="Bonito G."/>
            <person name="Cuomo C."/>
            <person name="Desiro A."/>
            <person name="Gervers K.A."/>
            <person name="Hundley H."/>
            <person name="Kuo A."/>
            <person name="LaButti K."/>
            <person name="Lang B.F."/>
            <person name="Lipzen A."/>
            <person name="O'Donnell K."/>
            <person name="Pangilinan J."/>
            <person name="Reynolds N."/>
            <person name="Sandor L."/>
            <person name="Smith M.W."/>
            <person name="Tsang A."/>
            <person name="Grigoriev I.V."/>
            <person name="Stajich J.E."/>
            <person name="Spatafora J.W."/>
        </authorList>
    </citation>
    <scope>NUCLEOTIDE SEQUENCE</scope>
    <source>
        <strain evidence="2">RSA 2281</strain>
    </source>
</reference>
<feature type="compositionally biased region" description="Low complexity" evidence="1">
    <location>
        <begin position="12"/>
        <end position="23"/>
    </location>
</feature>
<organism evidence="2 3">
    <name type="scientific">Phascolomyces articulosus</name>
    <dbReference type="NCBI Taxonomy" id="60185"/>
    <lineage>
        <taxon>Eukaryota</taxon>
        <taxon>Fungi</taxon>
        <taxon>Fungi incertae sedis</taxon>
        <taxon>Mucoromycota</taxon>
        <taxon>Mucoromycotina</taxon>
        <taxon>Mucoromycetes</taxon>
        <taxon>Mucorales</taxon>
        <taxon>Lichtheimiaceae</taxon>
        <taxon>Phascolomyces</taxon>
    </lineage>
</organism>
<feature type="compositionally biased region" description="Low complexity" evidence="1">
    <location>
        <begin position="283"/>
        <end position="303"/>
    </location>
</feature>
<evidence type="ECO:0000313" key="2">
    <source>
        <dbReference type="EMBL" id="KAI9264386.1"/>
    </source>
</evidence>
<keyword evidence="3" id="KW-1185">Reference proteome</keyword>
<feature type="region of interest" description="Disordered" evidence="1">
    <location>
        <begin position="281"/>
        <end position="307"/>
    </location>
</feature>
<feature type="region of interest" description="Disordered" evidence="1">
    <location>
        <begin position="1"/>
        <end position="25"/>
    </location>
</feature>
<proteinExistence type="predicted"/>
<protein>
    <submittedName>
        <fullName evidence="2">Uncharacterized protein</fullName>
    </submittedName>
</protein>
<reference evidence="2" key="1">
    <citation type="journal article" date="2022" name="IScience">
        <title>Evolution of zygomycete secretomes and the origins of terrestrial fungal ecologies.</title>
        <authorList>
            <person name="Chang Y."/>
            <person name="Wang Y."/>
            <person name="Mondo S."/>
            <person name="Ahrendt S."/>
            <person name="Andreopoulos W."/>
            <person name="Barry K."/>
            <person name="Beard J."/>
            <person name="Benny G.L."/>
            <person name="Blankenship S."/>
            <person name="Bonito G."/>
            <person name="Cuomo C."/>
            <person name="Desiro A."/>
            <person name="Gervers K.A."/>
            <person name="Hundley H."/>
            <person name="Kuo A."/>
            <person name="LaButti K."/>
            <person name="Lang B.F."/>
            <person name="Lipzen A."/>
            <person name="O'Donnell K."/>
            <person name="Pangilinan J."/>
            <person name="Reynolds N."/>
            <person name="Sandor L."/>
            <person name="Smith M.E."/>
            <person name="Tsang A."/>
            <person name="Grigoriev I.V."/>
            <person name="Stajich J.E."/>
            <person name="Spatafora J.W."/>
        </authorList>
    </citation>
    <scope>NUCLEOTIDE SEQUENCE</scope>
    <source>
        <strain evidence="2">RSA 2281</strain>
    </source>
</reference>
<accession>A0AAD5PGB4</accession>
<evidence type="ECO:0000313" key="3">
    <source>
        <dbReference type="Proteomes" id="UP001209540"/>
    </source>
</evidence>